<dbReference type="InterPro" id="IPR018094">
    <property type="entry name" value="Thymidylate_kinase"/>
</dbReference>
<dbReference type="PANTHER" id="PTHR10344:SF4">
    <property type="entry name" value="UMP-CMP KINASE 2, MITOCHONDRIAL"/>
    <property type="match status" value="1"/>
</dbReference>
<dbReference type="Proteomes" id="UP000001572">
    <property type="component" value="Chromosome"/>
</dbReference>
<dbReference type="HOGENOM" id="CLU_049131_0_2_9"/>
<evidence type="ECO:0000256" key="1">
    <source>
        <dbReference type="ARBA" id="ARBA00009776"/>
    </source>
</evidence>
<evidence type="ECO:0000259" key="13">
    <source>
        <dbReference type="Pfam" id="PF02223"/>
    </source>
</evidence>
<dbReference type="EMBL" id="CP000724">
    <property type="protein sequence ID" value="ABR46325.1"/>
    <property type="molecule type" value="Genomic_DNA"/>
</dbReference>
<dbReference type="InterPro" id="IPR039430">
    <property type="entry name" value="Thymidylate_kin-like_dom"/>
</dbReference>
<comment type="function">
    <text evidence="10 11">Phosphorylation of dTMP to form dTDP in both de novo and salvage pathways of dTTP synthesis.</text>
</comment>
<dbReference type="PROSITE" id="PS01331">
    <property type="entry name" value="THYMIDYLATE_KINASE"/>
    <property type="match status" value="1"/>
</dbReference>
<accession>A6TJF7</accession>
<dbReference type="STRING" id="293826.Amet_0082"/>
<dbReference type="InterPro" id="IPR027417">
    <property type="entry name" value="P-loop_NTPase"/>
</dbReference>
<dbReference type="NCBIfam" id="TIGR00041">
    <property type="entry name" value="DTMP_kinase"/>
    <property type="match status" value="1"/>
</dbReference>
<feature type="binding site" evidence="11">
    <location>
        <begin position="11"/>
        <end position="18"/>
    </location>
    <ligand>
        <name>ATP</name>
        <dbReference type="ChEBI" id="CHEBI:30616"/>
    </ligand>
</feature>
<dbReference type="eggNOG" id="COG0125">
    <property type="taxonomic scope" value="Bacteria"/>
</dbReference>
<keyword evidence="12" id="KW-0175">Coiled coil</keyword>
<evidence type="ECO:0000256" key="9">
    <source>
        <dbReference type="ARBA" id="ARBA00048743"/>
    </source>
</evidence>
<keyword evidence="6 11" id="KW-0547">Nucleotide-binding</keyword>
<evidence type="ECO:0000313" key="14">
    <source>
        <dbReference type="EMBL" id="ABR46325.1"/>
    </source>
</evidence>
<dbReference type="Pfam" id="PF02223">
    <property type="entry name" value="Thymidylate_kin"/>
    <property type="match status" value="1"/>
</dbReference>
<evidence type="ECO:0000256" key="10">
    <source>
        <dbReference type="ARBA" id="ARBA00057735"/>
    </source>
</evidence>
<dbReference type="PANTHER" id="PTHR10344">
    <property type="entry name" value="THYMIDYLATE KINASE"/>
    <property type="match status" value="1"/>
</dbReference>
<reference evidence="15" key="1">
    <citation type="journal article" date="2016" name="Genome Announc.">
        <title>Complete genome sequence of Alkaliphilus metalliredigens strain QYMF, an alkaliphilic and metal-reducing bacterium isolated from borax-contaminated leachate ponds.</title>
        <authorList>
            <person name="Hwang C."/>
            <person name="Copeland A."/>
            <person name="Lucas S."/>
            <person name="Lapidus A."/>
            <person name="Barry K."/>
            <person name="Detter J.C."/>
            <person name="Glavina Del Rio T."/>
            <person name="Hammon N."/>
            <person name="Israni S."/>
            <person name="Dalin E."/>
            <person name="Tice H."/>
            <person name="Pitluck S."/>
            <person name="Chertkov O."/>
            <person name="Brettin T."/>
            <person name="Bruce D."/>
            <person name="Han C."/>
            <person name="Schmutz J."/>
            <person name="Larimer F."/>
            <person name="Land M.L."/>
            <person name="Hauser L."/>
            <person name="Kyrpides N."/>
            <person name="Mikhailova N."/>
            <person name="Ye Q."/>
            <person name="Zhou J."/>
            <person name="Richardson P."/>
            <person name="Fields M.W."/>
        </authorList>
    </citation>
    <scope>NUCLEOTIDE SEQUENCE [LARGE SCALE GENOMIC DNA]</scope>
    <source>
        <strain evidence="15">QYMF</strain>
    </source>
</reference>
<dbReference type="OrthoDB" id="9774907at2"/>
<dbReference type="Gene3D" id="3.40.50.300">
    <property type="entry name" value="P-loop containing nucleotide triphosphate hydrolases"/>
    <property type="match status" value="1"/>
</dbReference>
<evidence type="ECO:0000313" key="15">
    <source>
        <dbReference type="Proteomes" id="UP000001572"/>
    </source>
</evidence>
<evidence type="ECO:0000256" key="12">
    <source>
        <dbReference type="SAM" id="Coils"/>
    </source>
</evidence>
<evidence type="ECO:0000256" key="8">
    <source>
        <dbReference type="ARBA" id="ARBA00022840"/>
    </source>
</evidence>
<dbReference type="InterPro" id="IPR018095">
    <property type="entry name" value="Thymidylate_kin_CS"/>
</dbReference>
<dbReference type="RefSeq" id="WP_011971234.1">
    <property type="nucleotide sequence ID" value="NC_009633.1"/>
</dbReference>
<dbReference type="FunFam" id="3.40.50.300:FF:000225">
    <property type="entry name" value="Thymidylate kinase"/>
    <property type="match status" value="1"/>
</dbReference>
<evidence type="ECO:0000256" key="11">
    <source>
        <dbReference type="HAMAP-Rule" id="MF_00165"/>
    </source>
</evidence>
<dbReference type="GO" id="GO:0006235">
    <property type="term" value="P:dTTP biosynthetic process"/>
    <property type="evidence" value="ECO:0007669"/>
    <property type="project" value="UniProtKB-UniRule"/>
</dbReference>
<dbReference type="GO" id="GO:0005829">
    <property type="term" value="C:cytosol"/>
    <property type="evidence" value="ECO:0007669"/>
    <property type="project" value="TreeGrafter"/>
</dbReference>
<dbReference type="GO" id="GO:0006233">
    <property type="term" value="P:dTDP biosynthetic process"/>
    <property type="evidence" value="ECO:0007669"/>
    <property type="project" value="InterPro"/>
</dbReference>
<feature type="domain" description="Thymidylate kinase-like" evidence="13">
    <location>
        <begin position="9"/>
        <end position="197"/>
    </location>
</feature>
<keyword evidence="15" id="KW-1185">Reference proteome</keyword>
<comment type="similarity">
    <text evidence="1 11">Belongs to the thymidylate kinase family.</text>
</comment>
<keyword evidence="7 11" id="KW-0418">Kinase</keyword>
<evidence type="ECO:0000256" key="5">
    <source>
        <dbReference type="ARBA" id="ARBA00022727"/>
    </source>
</evidence>
<evidence type="ECO:0000256" key="3">
    <source>
        <dbReference type="ARBA" id="ARBA00017144"/>
    </source>
</evidence>
<evidence type="ECO:0000256" key="4">
    <source>
        <dbReference type="ARBA" id="ARBA00022679"/>
    </source>
</evidence>
<dbReference type="SUPFAM" id="SSF52540">
    <property type="entry name" value="P-loop containing nucleoside triphosphate hydrolases"/>
    <property type="match status" value="1"/>
</dbReference>
<evidence type="ECO:0000256" key="7">
    <source>
        <dbReference type="ARBA" id="ARBA00022777"/>
    </source>
</evidence>
<sequence>MKNGLFISFEGVDGAGKSTQIHYAKDFFEERGYKVSLTREPGGTRISEIIREAILDRTHQEMTHRTEALLYAASRAQHVEEFILPALAEGRVVLCDRFVDSSMVYQGRGRGLGFDAVRNINQFATGGLEPDLTIFFNIHPQVSLGRINVKEKGDRLEQEKMAFHYTVYESYHDLAQMNSSRIKVIEANQEVEKIKSEVEKIMTNLLRRDEA</sequence>
<keyword evidence="4 11" id="KW-0808">Transferase</keyword>
<protein>
    <recommendedName>
        <fullName evidence="3 11">Thymidylate kinase</fullName>
        <ecNumber evidence="2 11">2.7.4.9</ecNumber>
    </recommendedName>
    <alternativeName>
        <fullName evidence="11">dTMP kinase</fullName>
    </alternativeName>
</protein>
<evidence type="ECO:0000256" key="2">
    <source>
        <dbReference type="ARBA" id="ARBA00012980"/>
    </source>
</evidence>
<keyword evidence="8 11" id="KW-0067">ATP-binding</keyword>
<dbReference type="GO" id="GO:0005524">
    <property type="term" value="F:ATP binding"/>
    <property type="evidence" value="ECO:0007669"/>
    <property type="project" value="UniProtKB-UniRule"/>
</dbReference>
<proteinExistence type="inferred from homology"/>
<dbReference type="EC" id="2.7.4.9" evidence="2 11"/>
<evidence type="ECO:0000256" key="6">
    <source>
        <dbReference type="ARBA" id="ARBA00022741"/>
    </source>
</evidence>
<dbReference type="GO" id="GO:0004798">
    <property type="term" value="F:dTMP kinase activity"/>
    <property type="evidence" value="ECO:0007669"/>
    <property type="project" value="UniProtKB-UniRule"/>
</dbReference>
<keyword evidence="5 11" id="KW-0545">Nucleotide biosynthesis</keyword>
<dbReference type="GO" id="GO:0006227">
    <property type="term" value="P:dUDP biosynthetic process"/>
    <property type="evidence" value="ECO:0007669"/>
    <property type="project" value="TreeGrafter"/>
</dbReference>
<dbReference type="CDD" id="cd01672">
    <property type="entry name" value="TMPK"/>
    <property type="match status" value="1"/>
</dbReference>
<dbReference type="KEGG" id="amt:Amet_0082"/>
<name>A6TJF7_ALKMQ</name>
<organism evidence="14 15">
    <name type="scientific">Alkaliphilus metalliredigens (strain QYMF)</name>
    <dbReference type="NCBI Taxonomy" id="293826"/>
    <lineage>
        <taxon>Bacteria</taxon>
        <taxon>Bacillati</taxon>
        <taxon>Bacillota</taxon>
        <taxon>Clostridia</taxon>
        <taxon>Peptostreptococcales</taxon>
        <taxon>Natronincolaceae</taxon>
        <taxon>Alkaliphilus</taxon>
    </lineage>
</organism>
<dbReference type="HAMAP" id="MF_00165">
    <property type="entry name" value="Thymidylate_kinase"/>
    <property type="match status" value="1"/>
</dbReference>
<dbReference type="AlphaFoldDB" id="A6TJF7"/>
<feature type="coiled-coil region" evidence="12">
    <location>
        <begin position="177"/>
        <end position="204"/>
    </location>
</feature>
<comment type="catalytic activity">
    <reaction evidence="9 11">
        <text>dTMP + ATP = dTDP + ADP</text>
        <dbReference type="Rhea" id="RHEA:13517"/>
        <dbReference type="ChEBI" id="CHEBI:30616"/>
        <dbReference type="ChEBI" id="CHEBI:58369"/>
        <dbReference type="ChEBI" id="CHEBI:63528"/>
        <dbReference type="ChEBI" id="CHEBI:456216"/>
        <dbReference type="EC" id="2.7.4.9"/>
    </reaction>
</comment>
<gene>
    <name evidence="11" type="primary">tmk</name>
    <name evidence="14" type="ordered locus">Amet_0082</name>
</gene>